<evidence type="ECO:0000313" key="10">
    <source>
        <dbReference type="EMBL" id="MEQ2555997.1"/>
    </source>
</evidence>
<reference evidence="10" key="1">
    <citation type="submission" date="2024-03" db="EMBL/GenBank/DDBJ databases">
        <title>Human intestinal bacterial collection.</title>
        <authorList>
            <person name="Pauvert C."/>
            <person name="Hitch T.C.A."/>
            <person name="Clavel T."/>
        </authorList>
    </citation>
    <scope>NUCLEOTIDE SEQUENCE [LARGE SCALE GENOMIC DNA]</scope>
    <source>
        <strain evidence="10">CLA-AA-H89B</strain>
    </source>
</reference>
<dbReference type="Proteomes" id="UP001546774">
    <property type="component" value="Unassembled WGS sequence"/>
</dbReference>
<dbReference type="EMBL" id="JBBMFS010000015">
    <property type="protein sequence ID" value="MEQ2555997.1"/>
    <property type="molecule type" value="Genomic_DNA"/>
</dbReference>
<keyword evidence="8 9" id="KW-0472">Membrane</keyword>
<keyword evidence="5 9" id="KW-0653">Protein transport</keyword>
<evidence type="ECO:0000256" key="3">
    <source>
        <dbReference type="ARBA" id="ARBA00022448"/>
    </source>
</evidence>
<evidence type="ECO:0000313" key="11">
    <source>
        <dbReference type="Proteomes" id="UP001546774"/>
    </source>
</evidence>
<comment type="function">
    <text evidence="9">Involved in protein export. Participates in an early event of protein translocation.</text>
</comment>
<evidence type="ECO:0000256" key="1">
    <source>
        <dbReference type="ARBA" id="ARBA00004141"/>
    </source>
</evidence>
<name>A0ABV1HA54_9FIRM</name>
<feature type="transmembrane region" description="Helical" evidence="9">
    <location>
        <begin position="6"/>
        <end position="27"/>
    </location>
</feature>
<keyword evidence="4 9" id="KW-0812">Transmembrane</keyword>
<comment type="caution">
    <text evidence="10">The sequence shown here is derived from an EMBL/GenBank/DDBJ whole genome shotgun (WGS) entry which is preliminary data.</text>
</comment>
<keyword evidence="3 9" id="KW-0813">Transport</keyword>
<evidence type="ECO:0000256" key="6">
    <source>
        <dbReference type="ARBA" id="ARBA00022989"/>
    </source>
</evidence>
<protein>
    <recommendedName>
        <fullName evidence="9">Protein-export membrane protein SecG</fullName>
    </recommendedName>
</protein>
<keyword evidence="6 9" id="KW-1133">Transmembrane helix</keyword>
<proteinExistence type="inferred from homology"/>
<comment type="similarity">
    <text evidence="2 9">Belongs to the SecG family.</text>
</comment>
<dbReference type="Pfam" id="PF03840">
    <property type="entry name" value="SecG"/>
    <property type="match status" value="1"/>
</dbReference>
<keyword evidence="9" id="KW-1003">Cell membrane</keyword>
<evidence type="ECO:0000256" key="2">
    <source>
        <dbReference type="ARBA" id="ARBA00008445"/>
    </source>
</evidence>
<dbReference type="NCBIfam" id="TIGR00810">
    <property type="entry name" value="secG"/>
    <property type="match status" value="1"/>
</dbReference>
<keyword evidence="11" id="KW-1185">Reference proteome</keyword>
<evidence type="ECO:0000256" key="8">
    <source>
        <dbReference type="ARBA" id="ARBA00023136"/>
    </source>
</evidence>
<evidence type="ECO:0000256" key="9">
    <source>
        <dbReference type="RuleBase" id="RU365087"/>
    </source>
</evidence>
<keyword evidence="7 9" id="KW-0811">Translocation</keyword>
<sequence>MSAGDIIRIVLMGIFILVCIALSIVVLMQESKQQGLSGTISGAADTYWGRNKGRSMEGKLVLFTKILGVAFFVLAAILNINF</sequence>
<feature type="transmembrane region" description="Helical" evidence="9">
    <location>
        <begin position="60"/>
        <end position="80"/>
    </location>
</feature>
<comment type="subcellular location">
    <subcellularLocation>
        <location evidence="9">Cell membrane</location>
        <topology evidence="9">Multi-pass membrane protein</topology>
    </subcellularLocation>
    <subcellularLocation>
        <location evidence="1">Membrane</location>
        <topology evidence="1">Multi-pass membrane protein</topology>
    </subcellularLocation>
</comment>
<dbReference type="InterPro" id="IPR004692">
    <property type="entry name" value="SecG"/>
</dbReference>
<evidence type="ECO:0000256" key="7">
    <source>
        <dbReference type="ARBA" id="ARBA00023010"/>
    </source>
</evidence>
<evidence type="ECO:0000256" key="5">
    <source>
        <dbReference type="ARBA" id="ARBA00022927"/>
    </source>
</evidence>
<gene>
    <name evidence="10" type="primary">secG</name>
    <name evidence="10" type="ORF">WMO37_13455</name>
</gene>
<accession>A0ABV1HA54</accession>
<organism evidence="10 11">
    <name type="scientific">Lachnospira intestinalis</name>
    <dbReference type="NCBI Taxonomy" id="3133158"/>
    <lineage>
        <taxon>Bacteria</taxon>
        <taxon>Bacillati</taxon>
        <taxon>Bacillota</taxon>
        <taxon>Clostridia</taxon>
        <taxon>Lachnospirales</taxon>
        <taxon>Lachnospiraceae</taxon>
        <taxon>Lachnospira</taxon>
    </lineage>
</organism>
<evidence type="ECO:0000256" key="4">
    <source>
        <dbReference type="ARBA" id="ARBA00022692"/>
    </source>
</evidence>